<dbReference type="AlphaFoldDB" id="A6ZQ13"/>
<dbReference type="Proteomes" id="UP000007060">
    <property type="component" value="Unassembled WGS sequence"/>
</dbReference>
<proteinExistence type="predicted"/>
<dbReference type="EMBL" id="AAFW02000040">
    <property type="protein sequence ID" value="EDN63373.1"/>
    <property type="molecule type" value="Genomic_DNA"/>
</dbReference>
<dbReference type="GO" id="GO:0015079">
    <property type="term" value="F:potassium ion transmembrane transporter activity"/>
    <property type="evidence" value="ECO:0007669"/>
    <property type="project" value="InterPro"/>
</dbReference>
<evidence type="ECO:0000256" key="2">
    <source>
        <dbReference type="SAM" id="Phobius"/>
    </source>
</evidence>
<accession>A6ZQ13</accession>
<dbReference type="GO" id="GO:0005886">
    <property type="term" value="C:plasma membrane"/>
    <property type="evidence" value="ECO:0007669"/>
    <property type="project" value="InterPro"/>
</dbReference>
<name>A6ZQ13_YEAS7</name>
<evidence type="ECO:0000256" key="1">
    <source>
        <dbReference type="SAM" id="MobiDB-lite"/>
    </source>
</evidence>
<dbReference type="HOGENOM" id="CLU_036942_1_0_1"/>
<dbReference type="InterPro" id="IPR031606">
    <property type="entry name" value="Kch1/2"/>
</dbReference>
<protein>
    <submittedName>
        <fullName evidence="3">Conserved protein</fullName>
    </submittedName>
</protein>
<keyword evidence="2" id="KW-0812">Transmembrane</keyword>
<feature type="region of interest" description="Disordered" evidence="1">
    <location>
        <begin position="420"/>
        <end position="471"/>
    </location>
</feature>
<keyword evidence="2" id="KW-0472">Membrane</keyword>
<keyword evidence="2" id="KW-1133">Transmembrane helix</keyword>
<feature type="compositionally biased region" description="Polar residues" evidence="1">
    <location>
        <begin position="451"/>
        <end position="465"/>
    </location>
</feature>
<dbReference type="PANTHER" id="PTHR36424">
    <property type="entry name" value="PHEROMONE-REGULATED MEMBRANE PROTEIN 6"/>
    <property type="match status" value="1"/>
</dbReference>
<feature type="transmembrane region" description="Helical" evidence="2">
    <location>
        <begin position="81"/>
        <end position="99"/>
    </location>
</feature>
<sequence length="497" mass="57517">MFNHDWKYSINSKTFADLNIELFRNHKFKTVLNYIIGVVGWNGLKLALFVSDIYTCIKLLAFNSWSNNIIKPYLPFKISKWLFSGCILASIVLLIWEAIAGMRIYKTGNISLTYVNNFSRNLNSVLNYSKFCVYNMIERKGFRQKMTFFTFFQLKDCIRLIFTDTPRQVINGLTLWSVLVTVNKNEDLGDLESFTGLINKIKNIGQTNHEEAVILSLMLFSFIIWALFVFKFLLAVICSIFVYYKIINDQEYSGLREYICVTVSENVDELVERQRKKENDDTIYKTGLLESQTFDDFKEVENKIETSFNDTSYASNNNSMIELIERRPEYKSQDVCGPIPTMKKTETMESFVDNGNPQYTTRFSAILDSPYIDSYESNDIKKAKIQSRSVNTPKYEDLSSSDIFNKIHSAGQLKSTTSMEFHGPLDSMPNTTNNIRNFNSNSSRPRPPPLQTKSSINSKADSNDNGRIYTPMKAYFREPDLPRKGLLEDEDRTYNYT</sequence>
<dbReference type="OrthoDB" id="2128042at2759"/>
<dbReference type="Pfam" id="PF16944">
    <property type="entry name" value="KCH"/>
    <property type="match status" value="1"/>
</dbReference>
<dbReference type="PANTHER" id="PTHR36424:SF1">
    <property type="entry name" value="LOW AFFINITY K(+) TRANSPORTER 1-RELATED"/>
    <property type="match status" value="1"/>
</dbReference>
<organism evidence="3 4">
    <name type="scientific">Saccharomyces cerevisiae (strain YJM789)</name>
    <name type="common">Baker's yeast</name>
    <dbReference type="NCBI Taxonomy" id="307796"/>
    <lineage>
        <taxon>Eukaryota</taxon>
        <taxon>Fungi</taxon>
        <taxon>Dikarya</taxon>
        <taxon>Ascomycota</taxon>
        <taxon>Saccharomycotina</taxon>
        <taxon>Saccharomycetes</taxon>
        <taxon>Saccharomycetales</taxon>
        <taxon>Saccharomycetaceae</taxon>
        <taxon>Saccharomyces</taxon>
    </lineage>
</organism>
<reference evidence="3 4" key="1">
    <citation type="journal article" date="2007" name="Proc. Natl. Acad. Sci. U.S.A.">
        <title>Genome sequencing and comparative analysis of Saccharomyces cerevisiae strain YJM789.</title>
        <authorList>
            <person name="Wei W."/>
            <person name="McCusker J.H."/>
            <person name="Hyman R.W."/>
            <person name="Jones T."/>
            <person name="Ning Y."/>
            <person name="Cao Z."/>
            <person name="Gu Z."/>
            <person name="Bruno D."/>
            <person name="Miranda M."/>
            <person name="Nguyen M."/>
            <person name="Wilhelmy J."/>
            <person name="Komp C."/>
            <person name="Tamse R."/>
            <person name="Wang X."/>
            <person name="Jia P."/>
            <person name="Luedi P."/>
            <person name="Oefner P.J."/>
            <person name="David L."/>
            <person name="Dietrich F.S."/>
            <person name="Li Y."/>
            <person name="Davis R.W."/>
            <person name="Steinmetz L.M."/>
        </authorList>
    </citation>
    <scope>NUCLEOTIDE SEQUENCE [LARGE SCALE GENOMIC DNA]</scope>
    <source>
        <strain evidence="3 4">YJM789</strain>
    </source>
</reference>
<comment type="caution">
    <text evidence="3">The sequence shown here is derived from an EMBL/GenBank/DDBJ whole genome shotgun (WGS) entry which is preliminary data.</text>
</comment>
<evidence type="ECO:0000313" key="3">
    <source>
        <dbReference type="EMBL" id="EDN63373.1"/>
    </source>
</evidence>
<gene>
    <name evidence="3" type="ORF">SCY_2974</name>
</gene>
<feature type="transmembrane region" description="Helical" evidence="2">
    <location>
        <begin position="212"/>
        <end position="244"/>
    </location>
</feature>
<feature type="compositionally biased region" description="Low complexity" evidence="1">
    <location>
        <begin position="429"/>
        <end position="444"/>
    </location>
</feature>
<feature type="transmembrane region" description="Helical" evidence="2">
    <location>
        <begin position="31"/>
        <end position="61"/>
    </location>
</feature>
<evidence type="ECO:0000313" key="4">
    <source>
        <dbReference type="Proteomes" id="UP000007060"/>
    </source>
</evidence>